<dbReference type="Proteomes" id="UP000310541">
    <property type="component" value="Unassembled WGS sequence"/>
</dbReference>
<evidence type="ECO:0000313" key="1">
    <source>
        <dbReference type="EMBL" id="TKD71989.1"/>
    </source>
</evidence>
<dbReference type="OrthoDB" id="2599887at2"/>
<dbReference type="EMBL" id="SWFM01000001">
    <property type="protein sequence ID" value="TKD71989.1"/>
    <property type="molecule type" value="Genomic_DNA"/>
</dbReference>
<gene>
    <name evidence="1" type="ORF">FBF83_04100</name>
</gene>
<dbReference type="AlphaFoldDB" id="A0A4U1MKN5"/>
<organism evidence="1 2">
    <name type="scientific">Guptibacillus hwajinpoensis</name>
    <dbReference type="NCBI Taxonomy" id="208199"/>
    <lineage>
        <taxon>Bacteria</taxon>
        <taxon>Bacillati</taxon>
        <taxon>Bacillota</taxon>
        <taxon>Bacilli</taxon>
        <taxon>Bacillales</taxon>
        <taxon>Guptibacillaceae</taxon>
        <taxon>Guptibacillus</taxon>
    </lineage>
</organism>
<dbReference type="Pfam" id="PF10970">
    <property type="entry name" value="GerPE"/>
    <property type="match status" value="1"/>
</dbReference>
<proteinExistence type="predicted"/>
<accession>A0A4U1MKN5</accession>
<comment type="caution">
    <text evidence="1">The sequence shown here is derived from an EMBL/GenBank/DDBJ whole genome shotgun (WGS) entry which is preliminary data.</text>
</comment>
<reference evidence="1 2" key="1">
    <citation type="submission" date="2019-04" db="EMBL/GenBank/DDBJ databases">
        <title>Genome sequence of Bacillus hwajinpoensis strain Y2.</title>
        <authorList>
            <person name="Fair J.L."/>
            <person name="Maclea K.S."/>
        </authorList>
    </citation>
    <scope>NUCLEOTIDE SEQUENCE [LARGE SCALE GENOMIC DNA]</scope>
    <source>
        <strain evidence="1 2">Y2</strain>
    </source>
</reference>
<dbReference type="InterPro" id="IPR024496">
    <property type="entry name" value="Spore_germ_GerPE"/>
</dbReference>
<protein>
    <submittedName>
        <fullName evidence="1">Spore germination protein GerPE</fullName>
    </submittedName>
</protein>
<dbReference type="RefSeq" id="WP_136945840.1">
    <property type="nucleotide sequence ID" value="NZ_SWFM01000001.1"/>
</dbReference>
<name>A0A4U1MKN5_9BACL</name>
<evidence type="ECO:0000313" key="2">
    <source>
        <dbReference type="Proteomes" id="UP000310541"/>
    </source>
</evidence>
<sequence>MHSRSSLVNWMNILSVDSSGTVQIGDSNQITPETKIFAIQREQPIFKGNEYEDLSSFSIYSQPLPIPLLTEAINHVTVHENPVIKVNSIQVLGVAASGVIHVGSTRTIQAESRVKNIRQFFTDPNEGNE</sequence>